<feature type="transmembrane region" description="Helical" evidence="11">
    <location>
        <begin position="92"/>
        <end position="115"/>
    </location>
</feature>
<evidence type="ECO:0000256" key="3">
    <source>
        <dbReference type="ARBA" id="ARBA00022989"/>
    </source>
</evidence>
<evidence type="ECO:0000256" key="5">
    <source>
        <dbReference type="ARBA" id="ARBA00023136"/>
    </source>
</evidence>
<dbReference type="GO" id="GO:0005886">
    <property type="term" value="C:plasma membrane"/>
    <property type="evidence" value="ECO:0007669"/>
    <property type="project" value="TreeGrafter"/>
</dbReference>
<dbReference type="PRINTS" id="PR00237">
    <property type="entry name" value="GPCRRHODOPSN"/>
</dbReference>
<dbReference type="GO" id="GO:0007204">
    <property type="term" value="P:positive regulation of cytosolic calcium ion concentration"/>
    <property type="evidence" value="ECO:0007669"/>
    <property type="project" value="TreeGrafter"/>
</dbReference>
<keyword evidence="4" id="KW-0297">G-protein coupled receptor</keyword>
<feature type="transmembrane region" description="Helical" evidence="11">
    <location>
        <begin position="293"/>
        <end position="312"/>
    </location>
</feature>
<evidence type="ECO:0000313" key="13">
    <source>
        <dbReference type="Ensembl" id="ENSPNAP00000002674.2"/>
    </source>
</evidence>
<dbReference type="OMA" id="YLIRIRM"/>
<evidence type="ECO:0000256" key="9">
    <source>
        <dbReference type="ARBA" id="ARBA00023224"/>
    </source>
</evidence>
<evidence type="ECO:0000256" key="6">
    <source>
        <dbReference type="ARBA" id="ARBA00023157"/>
    </source>
</evidence>
<evidence type="ECO:0000256" key="2">
    <source>
        <dbReference type="ARBA" id="ARBA00022692"/>
    </source>
</evidence>
<feature type="domain" description="G-protein coupled receptors family 1 profile" evidence="12">
    <location>
        <begin position="74"/>
        <end position="309"/>
    </location>
</feature>
<feature type="transmembrane region" description="Helical" evidence="11">
    <location>
        <begin position="135"/>
        <end position="154"/>
    </location>
</feature>
<proteinExistence type="inferred from homology"/>
<keyword evidence="3 11" id="KW-1133">Transmembrane helix</keyword>
<name>A0A3B4BVZ6_PYGNA</name>
<evidence type="ECO:0000256" key="1">
    <source>
        <dbReference type="ARBA" id="ARBA00004141"/>
    </source>
</evidence>
<organism evidence="13 14">
    <name type="scientific">Pygocentrus nattereri</name>
    <name type="common">Red-bellied piranha</name>
    <dbReference type="NCBI Taxonomy" id="42514"/>
    <lineage>
        <taxon>Eukaryota</taxon>
        <taxon>Metazoa</taxon>
        <taxon>Chordata</taxon>
        <taxon>Craniata</taxon>
        <taxon>Vertebrata</taxon>
        <taxon>Euteleostomi</taxon>
        <taxon>Actinopterygii</taxon>
        <taxon>Neopterygii</taxon>
        <taxon>Teleostei</taxon>
        <taxon>Ostariophysi</taxon>
        <taxon>Characiformes</taxon>
        <taxon>Characoidei</taxon>
        <taxon>Pygocentrus</taxon>
    </lineage>
</organism>
<keyword evidence="14" id="KW-1185">Reference proteome</keyword>
<comment type="similarity">
    <text evidence="10">Belongs to the chemokine-like receptor (CMKLR) family.</text>
</comment>
<evidence type="ECO:0000259" key="12">
    <source>
        <dbReference type="PROSITE" id="PS50262"/>
    </source>
</evidence>
<dbReference type="GeneTree" id="ENSGT01140000282544"/>
<keyword evidence="9" id="KW-0807">Transducer</keyword>
<feature type="transmembrane region" description="Helical" evidence="11">
    <location>
        <begin position="223"/>
        <end position="246"/>
    </location>
</feature>
<dbReference type="Pfam" id="PF00001">
    <property type="entry name" value="7tm_1"/>
    <property type="match status" value="1"/>
</dbReference>
<evidence type="ECO:0000256" key="10">
    <source>
        <dbReference type="ARBA" id="ARBA00025736"/>
    </source>
</evidence>
<keyword evidence="5 11" id="KW-0472">Membrane</keyword>
<feature type="transmembrane region" description="Helical" evidence="11">
    <location>
        <begin position="166"/>
        <end position="188"/>
    </location>
</feature>
<dbReference type="InterPro" id="IPR000276">
    <property type="entry name" value="GPCR_Rhodpsn"/>
</dbReference>
<dbReference type="PROSITE" id="PS50262">
    <property type="entry name" value="G_PROTEIN_RECEP_F1_2"/>
    <property type="match status" value="1"/>
</dbReference>
<keyword evidence="2 11" id="KW-0812">Transmembrane</keyword>
<evidence type="ECO:0000256" key="4">
    <source>
        <dbReference type="ARBA" id="ARBA00023040"/>
    </source>
</evidence>
<dbReference type="GO" id="GO:0004875">
    <property type="term" value="F:complement receptor activity"/>
    <property type="evidence" value="ECO:0007669"/>
    <property type="project" value="TreeGrafter"/>
</dbReference>
<dbReference type="Proteomes" id="UP001501920">
    <property type="component" value="Chromosome 20"/>
</dbReference>
<dbReference type="InterPro" id="IPR017452">
    <property type="entry name" value="GPCR_Rhodpsn_7TM"/>
</dbReference>
<feature type="transmembrane region" description="Helical" evidence="11">
    <location>
        <begin position="258"/>
        <end position="281"/>
    </location>
</feature>
<feature type="transmembrane region" description="Helical" evidence="11">
    <location>
        <begin position="57"/>
        <end position="80"/>
    </location>
</feature>
<dbReference type="Ensembl" id="ENSPNAT00000010029.2">
    <property type="protein sequence ID" value="ENSPNAP00000002674.2"/>
    <property type="gene ID" value="ENSPNAG00000009032.2"/>
</dbReference>
<dbReference type="GO" id="GO:0004930">
    <property type="term" value="F:G protein-coupled receptor activity"/>
    <property type="evidence" value="ECO:0007669"/>
    <property type="project" value="UniProtKB-KW"/>
</dbReference>
<evidence type="ECO:0000256" key="8">
    <source>
        <dbReference type="ARBA" id="ARBA00023180"/>
    </source>
</evidence>
<reference evidence="13 14" key="1">
    <citation type="submission" date="2020-10" db="EMBL/GenBank/DDBJ databases">
        <title>Pygocentrus nattereri (red-bellied piranha) genome, fPygNat1, primary haplotype.</title>
        <authorList>
            <person name="Myers G."/>
            <person name="Meyer A."/>
            <person name="Karagic N."/>
            <person name="Pippel M."/>
            <person name="Winkler S."/>
            <person name="Tracey A."/>
            <person name="Wood J."/>
            <person name="Formenti G."/>
            <person name="Howe K."/>
            <person name="Fedrigo O."/>
            <person name="Jarvis E.D."/>
        </authorList>
    </citation>
    <scope>NUCLEOTIDE SEQUENCE [LARGE SCALE GENOMIC DNA]</scope>
</reference>
<dbReference type="SUPFAM" id="SSF81321">
    <property type="entry name" value="Family A G protein-coupled receptor-like"/>
    <property type="match status" value="1"/>
</dbReference>
<accession>A0A3B4BVZ6</accession>
<dbReference type="AlphaFoldDB" id="A0A3B4BVZ6"/>
<reference evidence="13" key="2">
    <citation type="submission" date="2025-08" db="UniProtKB">
        <authorList>
            <consortium name="Ensembl"/>
        </authorList>
    </citation>
    <scope>IDENTIFICATION</scope>
</reference>
<keyword evidence="6" id="KW-1015">Disulfide bond</keyword>
<keyword evidence="7" id="KW-0675">Receptor</keyword>
<dbReference type="GO" id="GO:0007200">
    <property type="term" value="P:phospholipase C-activating G protein-coupled receptor signaling pathway"/>
    <property type="evidence" value="ECO:0007669"/>
    <property type="project" value="TreeGrafter"/>
</dbReference>
<keyword evidence="8" id="KW-0325">Glycoprotein</keyword>
<dbReference type="PANTHER" id="PTHR24225:SF74">
    <property type="entry name" value="CHEMOKINE-LIKE RECEPTOR 1"/>
    <property type="match status" value="1"/>
</dbReference>
<dbReference type="Gene3D" id="1.20.1070.10">
    <property type="entry name" value="Rhodopsin 7-helix transmembrane proteins"/>
    <property type="match status" value="1"/>
</dbReference>
<dbReference type="PANTHER" id="PTHR24225">
    <property type="entry name" value="CHEMOTACTIC RECEPTOR"/>
    <property type="match status" value="1"/>
</dbReference>
<evidence type="ECO:0000256" key="11">
    <source>
        <dbReference type="SAM" id="Phobius"/>
    </source>
</evidence>
<evidence type="ECO:0000256" key="7">
    <source>
        <dbReference type="ARBA" id="ARBA00023170"/>
    </source>
</evidence>
<evidence type="ECO:0000313" key="14">
    <source>
        <dbReference type="Proteomes" id="UP001501920"/>
    </source>
</evidence>
<protein>
    <recommendedName>
        <fullName evidence="12">G-protein coupled receptors family 1 profile domain-containing protein</fullName>
    </recommendedName>
</protein>
<dbReference type="GO" id="GO:0006954">
    <property type="term" value="P:inflammatory response"/>
    <property type="evidence" value="ECO:0007669"/>
    <property type="project" value="TreeGrafter"/>
</dbReference>
<reference evidence="13" key="3">
    <citation type="submission" date="2025-09" db="UniProtKB">
        <authorList>
            <consortium name="Ensembl"/>
        </authorList>
    </citation>
    <scope>IDENTIFICATION</scope>
</reference>
<sequence length="339" mass="38202">DTERLCTFRNMNYFINRFGAEMASNAADNYNHADYMDYSMPSEAPNPEFVYLIRIRMMLYVISYFIICALGVILNSYVIVVGLKSMRKKTATCVWILALAMTHLVCSSFLMLQLLYAWHHFNWNYGAALCKLSSYITYASMFSTGALLSLWSISRRFPGGKHGLSTVLIMVLCSWTFGAVVSSPSLLYRELHYTEMGVQCIDDYNSNKESTTPDGMRKLTTVLLSRLLLGILIPVLVMGASACLIRPPDHNLKSCKRIICAIKVSYFICWTPLLVLCLVQVTEVSPFKYALPATTVLAAAHCFINPVIYLLVGCQINMDWMTKEPSNSNHESQSGECMH</sequence>
<dbReference type="InterPro" id="IPR000826">
    <property type="entry name" value="Formyl_rcpt-rel"/>
</dbReference>
<comment type="subcellular location">
    <subcellularLocation>
        <location evidence="1">Membrane</location>
        <topology evidence="1">Multi-pass membrane protein</topology>
    </subcellularLocation>
</comment>